<dbReference type="InterPro" id="IPR021822">
    <property type="entry name" value="DUF3405"/>
</dbReference>
<dbReference type="PANTHER" id="PTHR36205">
    <property type="entry name" value="CHROMOSOME 19, WHOLE GENOME SHOTGUN SEQUENCE"/>
    <property type="match status" value="1"/>
</dbReference>
<dbReference type="EMBL" id="ML742043">
    <property type="protein sequence ID" value="KAE8153148.1"/>
    <property type="molecule type" value="Genomic_DNA"/>
</dbReference>
<organism evidence="2 3">
    <name type="scientific">Aspergillus avenaceus</name>
    <dbReference type="NCBI Taxonomy" id="36643"/>
    <lineage>
        <taxon>Eukaryota</taxon>
        <taxon>Fungi</taxon>
        <taxon>Dikarya</taxon>
        <taxon>Ascomycota</taxon>
        <taxon>Pezizomycotina</taxon>
        <taxon>Eurotiomycetes</taxon>
        <taxon>Eurotiomycetidae</taxon>
        <taxon>Eurotiales</taxon>
        <taxon>Aspergillaceae</taxon>
        <taxon>Aspergillus</taxon>
        <taxon>Aspergillus subgen. Circumdati</taxon>
    </lineage>
</organism>
<dbReference type="AlphaFoldDB" id="A0A5N6U3J3"/>
<name>A0A5N6U3J3_ASPAV</name>
<dbReference type="OrthoDB" id="3353407at2759"/>
<dbReference type="Proteomes" id="UP000325780">
    <property type="component" value="Unassembled WGS sequence"/>
</dbReference>
<protein>
    <submittedName>
        <fullName evidence="2">Uncharacterized protein</fullName>
    </submittedName>
</protein>
<dbReference type="PANTHER" id="PTHR36205:SF4">
    <property type="match status" value="1"/>
</dbReference>
<gene>
    <name evidence="2" type="ORF">BDV25DRAFT_127477</name>
</gene>
<sequence>MDCRKFQLSLMTIVLRPGEYIDQTRKLNSLVHLDSDIFDPDGLGTVNDVRNEQFYRGGTRSLTAPSISSASQPESVIYDPYPAYNSREWRKQWKGNFQPCTGPRGTDLDRTSRDDMISVYRGTQRGFPHPMFGSYEAMGLDGNVCVDRYTRLSAYGHNIPAVRGRGKISWNRVDWGNLQAQCLERNADRYKSRFDKRWLAQHPLWLSPNQAPITADRGNKHASPGMYKPRSAVLLRCWHSMPWTPNHHHYLRSLIMELSLHSGAEYEIFLLVHVQDETLPIFSDPETVQLLKETFIPSEFHNISVLFNDRLLEAWYPKVPEHSPIYQHLQPVQAFSQLYPDFDYYWQLETDARQTGHMYHFLERAVEFARQQPRKHLWERNAYFYTPGAHGSWEEFVSMVNESMRGRESIWGPVLEDESEPRGPKPPVKSPQLDDHEWGVGEEADLITFLPIFDPAQTSWTFPNVLFNIPKDVPRRASPITMWRVSKTLLDIMHADQAVNGVGLGSEMSAPTWALWHGLKAVHVPHPIYVDGQWTPQELGRPDSIWNWDHVHDHIMYRTTYMFTTQTAEDLYRRWLGFPAESAEDIDPAPHTDERGRFWFDGGDLREDLYGRLCFPPIFLHTIKNSDREKGPAAPVPI</sequence>
<proteinExistence type="predicted"/>
<keyword evidence="3" id="KW-1185">Reference proteome</keyword>
<dbReference type="Pfam" id="PF11885">
    <property type="entry name" value="DUF3405"/>
    <property type="match status" value="1"/>
</dbReference>
<feature type="region of interest" description="Disordered" evidence="1">
    <location>
        <begin position="412"/>
        <end position="435"/>
    </location>
</feature>
<evidence type="ECO:0000313" key="3">
    <source>
        <dbReference type="Proteomes" id="UP000325780"/>
    </source>
</evidence>
<accession>A0A5N6U3J3</accession>
<evidence type="ECO:0000313" key="2">
    <source>
        <dbReference type="EMBL" id="KAE8153148.1"/>
    </source>
</evidence>
<evidence type="ECO:0000256" key="1">
    <source>
        <dbReference type="SAM" id="MobiDB-lite"/>
    </source>
</evidence>
<reference evidence="2 3" key="1">
    <citation type="submission" date="2019-04" db="EMBL/GenBank/DDBJ databases">
        <title>Friends and foes A comparative genomics study of 23 Aspergillus species from section Flavi.</title>
        <authorList>
            <consortium name="DOE Joint Genome Institute"/>
            <person name="Kjaerbolling I."/>
            <person name="Vesth T."/>
            <person name="Frisvad J.C."/>
            <person name="Nybo J.L."/>
            <person name="Theobald S."/>
            <person name="Kildgaard S."/>
            <person name="Isbrandt T."/>
            <person name="Kuo A."/>
            <person name="Sato A."/>
            <person name="Lyhne E.K."/>
            <person name="Kogle M.E."/>
            <person name="Wiebenga A."/>
            <person name="Kun R.S."/>
            <person name="Lubbers R.J."/>
            <person name="Makela M.R."/>
            <person name="Barry K."/>
            <person name="Chovatia M."/>
            <person name="Clum A."/>
            <person name="Daum C."/>
            <person name="Haridas S."/>
            <person name="He G."/>
            <person name="LaButti K."/>
            <person name="Lipzen A."/>
            <person name="Mondo S."/>
            <person name="Riley R."/>
            <person name="Salamov A."/>
            <person name="Simmons B.A."/>
            <person name="Magnuson J.K."/>
            <person name="Henrissat B."/>
            <person name="Mortensen U.H."/>
            <person name="Larsen T.O."/>
            <person name="Devries R.P."/>
            <person name="Grigoriev I.V."/>
            <person name="Machida M."/>
            <person name="Baker S.E."/>
            <person name="Andersen M.R."/>
        </authorList>
    </citation>
    <scope>NUCLEOTIDE SEQUENCE [LARGE SCALE GENOMIC DNA]</scope>
    <source>
        <strain evidence="2 3">IBT 18842</strain>
    </source>
</reference>